<dbReference type="GO" id="GO:0005576">
    <property type="term" value="C:extracellular region"/>
    <property type="evidence" value="ECO:0007669"/>
    <property type="project" value="TreeGrafter"/>
</dbReference>
<dbReference type="InterPro" id="IPR052336">
    <property type="entry name" value="MlaD_Phospholipid_Transporter"/>
</dbReference>
<evidence type="ECO:0000313" key="5">
    <source>
        <dbReference type="EMBL" id="ORV57587.1"/>
    </source>
</evidence>
<sequence>MHLTLRVRLQLAVFAVIAVVTGGIMAFRYLDVGNEFFGIGHYRVTVDLPTAAGLYPNANVTYRGTEVGRVDDVRLTPTGVAAVLSLRSGVRIPADLQAQVHSQTAVGEQFIEFVPRSGNGPALRNGDVIPVDRTSVPPDINSLLSATNAGLLAIPHDNLRTAIDESYTAVGGLGPELARLVKGTTTLAADARANLDALTTLIDQSKPILDTQVDSSDAIKAWAANVAQITGEIAAQDNSMRNLLNAGPGAVNEARQLLDRFKPTLPILAANLASVGQVALTYQPSIEQVLVLMPPLVEMLQGSTLADRDTKQAYKGTYLSFNLNVNLPPPCTTGFLPPNQVRSPSEVDYPERPPGDLYCRVPQDSLLNVRGAHNAPCITRPGKRAPTVELCERNENYLPLNDGYNWKGDPNATLSGQPVPQLPPGAQAPPSAAPPAPPALAAAIYDPATGSYTGPDGRLHTQADLAADAPVQRSWQDMVFPPTGR</sequence>
<feature type="region of interest" description="Disordered" evidence="1">
    <location>
        <begin position="464"/>
        <end position="485"/>
    </location>
</feature>
<protein>
    <submittedName>
        <fullName evidence="5">Mammalian cell entry protein</fullName>
    </submittedName>
</protein>
<feature type="transmembrane region" description="Helical" evidence="2">
    <location>
        <begin position="12"/>
        <end position="30"/>
    </location>
</feature>
<evidence type="ECO:0000256" key="2">
    <source>
        <dbReference type="SAM" id="Phobius"/>
    </source>
</evidence>
<feature type="domain" description="Mce/MlaD" evidence="3">
    <location>
        <begin position="41"/>
        <end position="115"/>
    </location>
</feature>
<dbReference type="NCBIfam" id="TIGR00996">
    <property type="entry name" value="Mtu_fam_mce"/>
    <property type="match status" value="1"/>
</dbReference>
<dbReference type="PANTHER" id="PTHR33371">
    <property type="entry name" value="INTERMEMBRANE PHOSPHOLIPID TRANSPORT SYSTEM BINDING PROTEIN MLAD-RELATED"/>
    <property type="match status" value="1"/>
</dbReference>
<dbReference type="AlphaFoldDB" id="A0A1X1ULB3"/>
<dbReference type="Pfam" id="PF11887">
    <property type="entry name" value="Mce4_CUP1"/>
    <property type="match status" value="1"/>
</dbReference>
<dbReference type="InterPro" id="IPR024516">
    <property type="entry name" value="Mce_C"/>
</dbReference>
<dbReference type="InterPro" id="IPR003399">
    <property type="entry name" value="Mce/MlaD"/>
</dbReference>
<dbReference type="RefSeq" id="WP_085219684.1">
    <property type="nucleotide sequence ID" value="NZ_AP022576.1"/>
</dbReference>
<evidence type="ECO:0000259" key="3">
    <source>
        <dbReference type="Pfam" id="PF02470"/>
    </source>
</evidence>
<keyword evidence="6" id="KW-1185">Reference proteome</keyword>
<name>A0A1X1ULB3_MYCFL</name>
<comment type="caution">
    <text evidence="5">The sequence shown here is derived from an EMBL/GenBank/DDBJ whole genome shotgun (WGS) entry which is preliminary data.</text>
</comment>
<dbReference type="PANTHER" id="PTHR33371:SF16">
    <property type="entry name" value="MCE-FAMILY PROTEIN MCE3F"/>
    <property type="match status" value="1"/>
</dbReference>
<keyword evidence="2" id="KW-0812">Transmembrane</keyword>
<feature type="region of interest" description="Disordered" evidence="1">
    <location>
        <begin position="408"/>
        <end position="439"/>
    </location>
</feature>
<feature type="domain" description="Mammalian cell entry C-terminal" evidence="4">
    <location>
        <begin position="122"/>
        <end position="290"/>
    </location>
</feature>
<feature type="compositionally biased region" description="Pro residues" evidence="1">
    <location>
        <begin position="420"/>
        <end position="438"/>
    </location>
</feature>
<accession>A0A1X1ULB3</accession>
<dbReference type="Proteomes" id="UP000193010">
    <property type="component" value="Unassembled WGS sequence"/>
</dbReference>
<dbReference type="EMBL" id="LQOV01000002">
    <property type="protein sequence ID" value="ORV57587.1"/>
    <property type="molecule type" value="Genomic_DNA"/>
</dbReference>
<dbReference type="OrthoDB" id="4741753at2"/>
<evidence type="ECO:0000256" key="1">
    <source>
        <dbReference type="SAM" id="MobiDB-lite"/>
    </source>
</evidence>
<dbReference type="Pfam" id="PF02470">
    <property type="entry name" value="MlaD"/>
    <property type="match status" value="1"/>
</dbReference>
<dbReference type="STRING" id="292462.AWC05_08265"/>
<evidence type="ECO:0000259" key="4">
    <source>
        <dbReference type="Pfam" id="PF11887"/>
    </source>
</evidence>
<proteinExistence type="predicted"/>
<gene>
    <name evidence="5" type="ORF">AWC05_08265</name>
</gene>
<organism evidence="5 6">
    <name type="scientific">Mycobacterium florentinum</name>
    <dbReference type="NCBI Taxonomy" id="292462"/>
    <lineage>
        <taxon>Bacteria</taxon>
        <taxon>Bacillati</taxon>
        <taxon>Actinomycetota</taxon>
        <taxon>Actinomycetes</taxon>
        <taxon>Mycobacteriales</taxon>
        <taxon>Mycobacteriaceae</taxon>
        <taxon>Mycobacterium</taxon>
        <taxon>Mycobacterium simiae complex</taxon>
    </lineage>
</organism>
<keyword evidence="2" id="KW-0472">Membrane</keyword>
<keyword evidence="2" id="KW-1133">Transmembrane helix</keyword>
<dbReference type="InterPro" id="IPR005693">
    <property type="entry name" value="Mce"/>
</dbReference>
<evidence type="ECO:0000313" key="6">
    <source>
        <dbReference type="Proteomes" id="UP000193010"/>
    </source>
</evidence>
<reference evidence="5 6" key="1">
    <citation type="submission" date="2016-01" db="EMBL/GenBank/DDBJ databases">
        <title>The new phylogeny of the genus Mycobacterium.</title>
        <authorList>
            <person name="Tarcisio F."/>
            <person name="Conor M."/>
            <person name="Antonella G."/>
            <person name="Elisabetta G."/>
            <person name="Giulia F.S."/>
            <person name="Sara T."/>
            <person name="Anna F."/>
            <person name="Clotilde B."/>
            <person name="Roberto B."/>
            <person name="Veronica D.S."/>
            <person name="Fabio R."/>
            <person name="Monica P."/>
            <person name="Olivier J."/>
            <person name="Enrico T."/>
            <person name="Nicola S."/>
        </authorList>
    </citation>
    <scope>NUCLEOTIDE SEQUENCE [LARGE SCALE GENOMIC DNA]</scope>
    <source>
        <strain evidence="5 6">DSM 44852</strain>
    </source>
</reference>